<reference evidence="2 3" key="1">
    <citation type="submission" date="2019-02" db="EMBL/GenBank/DDBJ databases">
        <title>Deep-cultivation of Planctomycetes and their phenomic and genomic characterization uncovers novel biology.</title>
        <authorList>
            <person name="Wiegand S."/>
            <person name="Jogler M."/>
            <person name="Boedeker C."/>
            <person name="Pinto D."/>
            <person name="Vollmers J."/>
            <person name="Rivas-Marin E."/>
            <person name="Kohn T."/>
            <person name="Peeters S.H."/>
            <person name="Heuer A."/>
            <person name="Rast P."/>
            <person name="Oberbeckmann S."/>
            <person name="Bunk B."/>
            <person name="Jeske O."/>
            <person name="Meyerdierks A."/>
            <person name="Storesund J.E."/>
            <person name="Kallscheuer N."/>
            <person name="Luecker S."/>
            <person name="Lage O.M."/>
            <person name="Pohl T."/>
            <person name="Merkel B.J."/>
            <person name="Hornburger P."/>
            <person name="Mueller R.-W."/>
            <person name="Bruemmer F."/>
            <person name="Labrenz M."/>
            <person name="Spormann A.M."/>
            <person name="Op den Camp H."/>
            <person name="Overmann J."/>
            <person name="Amann R."/>
            <person name="Jetten M.S.M."/>
            <person name="Mascher T."/>
            <person name="Medema M.H."/>
            <person name="Devos D.P."/>
            <person name="Kaster A.-K."/>
            <person name="Ovreas L."/>
            <person name="Rohde M."/>
            <person name="Galperin M.Y."/>
            <person name="Jogler C."/>
        </authorList>
    </citation>
    <scope>NUCLEOTIDE SEQUENCE [LARGE SCALE GENOMIC DNA]</scope>
    <source>
        <strain evidence="2 3">Spa11</strain>
    </source>
</reference>
<dbReference type="EMBL" id="CP036349">
    <property type="protein sequence ID" value="QDV72762.1"/>
    <property type="molecule type" value="Genomic_DNA"/>
</dbReference>
<accession>A0A518K4Q3</accession>
<name>A0A518K4Q3_9BACT</name>
<dbReference type="Proteomes" id="UP000316426">
    <property type="component" value="Chromosome"/>
</dbReference>
<protein>
    <recommendedName>
        <fullName evidence="4">KAP family P-loop domain protein</fullName>
    </recommendedName>
</protein>
<feature type="transmembrane region" description="Helical" evidence="1">
    <location>
        <begin position="200"/>
        <end position="221"/>
    </location>
</feature>
<evidence type="ECO:0000313" key="2">
    <source>
        <dbReference type="EMBL" id="QDV72762.1"/>
    </source>
</evidence>
<keyword evidence="1" id="KW-0472">Membrane</keyword>
<dbReference type="AlphaFoldDB" id="A0A518K4Q3"/>
<evidence type="ECO:0008006" key="4">
    <source>
        <dbReference type="Google" id="ProtNLM"/>
    </source>
</evidence>
<feature type="transmembrane region" description="Helical" evidence="1">
    <location>
        <begin position="233"/>
        <end position="251"/>
    </location>
</feature>
<keyword evidence="1" id="KW-1133">Transmembrane helix</keyword>
<evidence type="ECO:0000256" key="1">
    <source>
        <dbReference type="SAM" id="Phobius"/>
    </source>
</evidence>
<proteinExistence type="predicted"/>
<organism evidence="2 3">
    <name type="scientific">Botrimarina mediterranea</name>
    <dbReference type="NCBI Taxonomy" id="2528022"/>
    <lineage>
        <taxon>Bacteria</taxon>
        <taxon>Pseudomonadati</taxon>
        <taxon>Planctomycetota</taxon>
        <taxon>Planctomycetia</taxon>
        <taxon>Pirellulales</taxon>
        <taxon>Lacipirellulaceae</taxon>
        <taxon>Botrimarina</taxon>
    </lineage>
</organism>
<keyword evidence="3" id="KW-1185">Reference proteome</keyword>
<sequence>MRTDDFFNHYGVTRNPFAEEDAQTDQVFKSRCREVRHPAWDKVYGSPNDPATSLVFGEKGAGKTAMRLQIVQAVGKHNETAKPEDRVWVIEYDDFNPLLDRFADRLPARKGRDAHRVLEEWKLWDHMDGVLSIAITDLVDRLLDKTRLDRRSLKNLDAAQRRDLMLLAACYDDSTAEPQSQRWKRLASVVGYPTWLASGWFWIGVAITAAILGAIVLFHYWDWYHIKSWLAWPWTYVAIAAGWAPWVVKWFSRHRRAWKVASNVRVLRRDRGTLAGLLMRVRTEDLENQPLPDKRRTDDRYELLGKLQGVLRSLGYGGVMVLVDRVDEPHLLGGRVEAMRDFVWSMLDNKFLRQPGLGFKLLLPAEVLDYLNREDRDFHQRARLDKQNVIPSLDWTAEALSDLANARLAACTEQDPPPMLRDLIDPAVSDSRLSEALRSLRTPRHLFKFLFRLISTHCNQHPDSDPAWKIEPQTFEAVLAVYAREQASVDRGLAAS</sequence>
<keyword evidence="1" id="KW-0812">Transmembrane</keyword>
<dbReference type="KEGG" id="bmei:Spa11_09440"/>
<gene>
    <name evidence="2" type="ORF">Spa11_09440</name>
</gene>
<evidence type="ECO:0000313" key="3">
    <source>
        <dbReference type="Proteomes" id="UP000316426"/>
    </source>
</evidence>
<dbReference type="RefSeq" id="WP_145108586.1">
    <property type="nucleotide sequence ID" value="NZ_CP036349.1"/>
</dbReference>